<feature type="chain" id="PRO_5022213741" description="DUF3828 domain-containing protein" evidence="1">
    <location>
        <begin position="22"/>
        <end position="199"/>
    </location>
</feature>
<reference evidence="3" key="1">
    <citation type="submission" date="2019-02" db="EMBL/GenBank/DDBJ databases">
        <title>Complete genome sequence of Rhodoferax sp. Gr-4.</title>
        <authorList>
            <person name="Jin L."/>
        </authorList>
    </citation>
    <scope>NUCLEOTIDE SEQUENCE [LARGE SCALE GENOMIC DNA]</scope>
    <source>
        <strain evidence="3">Gr-4</strain>
    </source>
</reference>
<sequence length="199" mass="22448">MMKKFISIAIACCALSISVFAGSLTSAQTEVKEFADRMYSYSANEFEGALFNGKQDGARNCRILKIFFIDGLLTPEDKKWRSCEVAGVGYLRYPKLGSYDFDLYGEKGAIKGLKIYGIQADGDKGTFTAETTNFGSVNYFLRKFNNQWKIVNASAFNISGEKNSHTYCAMIEILNDIEPWQLKWVHPLCVDEVSKYLKK</sequence>
<dbReference type="EMBL" id="CP036282">
    <property type="protein sequence ID" value="QDL56174.1"/>
    <property type="molecule type" value="Genomic_DNA"/>
</dbReference>
<feature type="signal peptide" evidence="1">
    <location>
        <begin position="1"/>
        <end position="21"/>
    </location>
</feature>
<dbReference type="AlphaFoldDB" id="A0A515EU16"/>
<gene>
    <name evidence="2" type="ORF">EXZ61_19535</name>
</gene>
<reference evidence="3" key="2">
    <citation type="journal article" date="2020" name="Int. J. Syst. Evol. Microbiol.">
        <title>Genomic insights into a novel species Rhodoferax aquaticus sp. nov., isolated from freshwater.</title>
        <authorList>
            <person name="Li T."/>
            <person name="Zhuo Y."/>
            <person name="Jin C.Z."/>
            <person name="Wu X."/>
            <person name="Ko S.R."/>
            <person name="Jin F.J."/>
            <person name="Ahn C.Y."/>
            <person name="Oh H.M."/>
            <person name="Lee H.G."/>
            <person name="Jin L."/>
        </authorList>
    </citation>
    <scope>NUCLEOTIDE SEQUENCE [LARGE SCALE GENOMIC DNA]</scope>
    <source>
        <strain evidence="3">Gr-4</strain>
    </source>
</reference>
<evidence type="ECO:0000313" key="3">
    <source>
        <dbReference type="Proteomes" id="UP000317365"/>
    </source>
</evidence>
<keyword evidence="3" id="KW-1185">Reference proteome</keyword>
<evidence type="ECO:0008006" key="4">
    <source>
        <dbReference type="Google" id="ProtNLM"/>
    </source>
</evidence>
<keyword evidence="1" id="KW-0732">Signal</keyword>
<dbReference type="Proteomes" id="UP000317365">
    <property type="component" value="Chromosome"/>
</dbReference>
<accession>A0A515EU16</accession>
<name>A0A515EU16_9BURK</name>
<evidence type="ECO:0000313" key="2">
    <source>
        <dbReference type="EMBL" id="QDL56174.1"/>
    </source>
</evidence>
<dbReference type="RefSeq" id="WP_142813560.1">
    <property type="nucleotide sequence ID" value="NZ_CP036282.1"/>
</dbReference>
<proteinExistence type="predicted"/>
<organism evidence="2 3">
    <name type="scientific">Rhodoferax aquaticus</name>
    <dbReference type="NCBI Taxonomy" id="2527691"/>
    <lineage>
        <taxon>Bacteria</taxon>
        <taxon>Pseudomonadati</taxon>
        <taxon>Pseudomonadota</taxon>
        <taxon>Betaproteobacteria</taxon>
        <taxon>Burkholderiales</taxon>
        <taxon>Comamonadaceae</taxon>
        <taxon>Rhodoferax</taxon>
    </lineage>
</organism>
<dbReference type="KEGG" id="rhg:EXZ61_19535"/>
<evidence type="ECO:0000256" key="1">
    <source>
        <dbReference type="SAM" id="SignalP"/>
    </source>
</evidence>
<protein>
    <recommendedName>
        <fullName evidence="4">DUF3828 domain-containing protein</fullName>
    </recommendedName>
</protein>